<proteinExistence type="predicted"/>
<dbReference type="PANTHER" id="PTHR32046:SF11">
    <property type="entry name" value="IMMUNE-ASSOCIATED NUCLEOTIDE-BINDING PROTEIN 10-LIKE"/>
    <property type="match status" value="1"/>
</dbReference>
<name>A0A814UAJ0_ADIRI</name>
<evidence type="ECO:0000313" key="1">
    <source>
        <dbReference type="EMBL" id="CAF1169526.1"/>
    </source>
</evidence>
<dbReference type="EMBL" id="CAJNOR010001596">
    <property type="protein sequence ID" value="CAF1169526.1"/>
    <property type="molecule type" value="Genomic_DNA"/>
</dbReference>
<dbReference type="InterPro" id="IPR027417">
    <property type="entry name" value="P-loop_NTPase"/>
</dbReference>
<dbReference type="Proteomes" id="UP000663828">
    <property type="component" value="Unassembled WGS sequence"/>
</dbReference>
<gene>
    <name evidence="1" type="ORF">XAT740_LOCUS21950</name>
</gene>
<keyword evidence="2" id="KW-1185">Reference proteome</keyword>
<protein>
    <recommendedName>
        <fullName evidence="3">G domain-containing protein</fullName>
    </recommendedName>
</protein>
<accession>A0A814UAJ0</accession>
<evidence type="ECO:0000313" key="2">
    <source>
        <dbReference type="Proteomes" id="UP000663828"/>
    </source>
</evidence>
<dbReference type="AlphaFoldDB" id="A0A814UAJ0"/>
<evidence type="ECO:0008006" key="3">
    <source>
        <dbReference type="Google" id="ProtNLM"/>
    </source>
</evidence>
<reference evidence="1" key="1">
    <citation type="submission" date="2021-02" db="EMBL/GenBank/DDBJ databases">
        <authorList>
            <person name="Nowell W R."/>
        </authorList>
    </citation>
    <scope>NUCLEOTIDE SEQUENCE</scope>
</reference>
<sequence>MKSTNESTHFIKEIFHGIEFLILLRVNRDSKKFIDPLLDDFCQSLNKNTKLSNKYSNDQIPLFSIYSNIPLLTEKRTIQQIYDSVQEIESNVGHHWPLTYILHPIETSKSNLYYPIRLEISLKIEEYFQRLLFGKKMFKTLITSKTTEILECYLPEQFNLQKEKVSSLKKEFDEKRMEIGKLILEVRRTNAYEQINHYEILSEKYQTNLKRQNEDLSFHITTLKQKSDFINQLTQRGFQYVKIEKHFQFQQRETDQSLEKQLVKEEFQRILCSNDFLNETNWTKLNDLLNEFNEMKKKDNRIKLFYIDFTYSTFQLNEMKRFPLNSFKPILSQPRAISQSNRREEILHILFLGKIHSGKSMLINTFADFLKSKKRREIQKNFSINNLVIPFFHLIENEFEERQIQIGPKDSNENSDKKGQSFTQQCRSYSFHLENNQQVSLIDTPGFAEHDEKVMQNILSVVNRLTHINAICLIIDSNEKDFNCYQRSFAQLFNYFQENILQNFFICFTKCLSNNLDERRQQSIIKSISPKLQSINRENLFQFDSSYLIQSTIQQYLGKFGFPNASSEQSQSMTFEQWKRFLSQIRNNTNQRYLAHHQGLQNQQILRPEIRRLIRPIFEIIRNLLRNQILFQFSLSYSIEIRFKPLDFNCATCHSCHRKSKQIGPFWIVFDSTHQFSNKCGTCSCPPNQHIPISSYLEYYPSDKPFKYIPSVIQSPIENLVRESAYLSNWLMRTSQQQNPEDLFCLYLERMIKDEHYVLEKKPYNKFNAKLYDLLIILRDQYIQHYGKANTHEWKDLDDIQNRIDKIRNDPILSEQFHENN</sequence>
<dbReference type="SUPFAM" id="SSF52540">
    <property type="entry name" value="P-loop containing nucleoside triphosphate hydrolases"/>
    <property type="match status" value="1"/>
</dbReference>
<comment type="caution">
    <text evidence="1">The sequence shown here is derived from an EMBL/GenBank/DDBJ whole genome shotgun (WGS) entry which is preliminary data.</text>
</comment>
<dbReference type="PANTHER" id="PTHR32046">
    <property type="entry name" value="G DOMAIN-CONTAINING PROTEIN"/>
    <property type="match status" value="1"/>
</dbReference>
<dbReference type="Gene3D" id="3.40.50.300">
    <property type="entry name" value="P-loop containing nucleotide triphosphate hydrolases"/>
    <property type="match status" value="1"/>
</dbReference>
<organism evidence="1 2">
    <name type="scientific">Adineta ricciae</name>
    <name type="common">Rotifer</name>
    <dbReference type="NCBI Taxonomy" id="249248"/>
    <lineage>
        <taxon>Eukaryota</taxon>
        <taxon>Metazoa</taxon>
        <taxon>Spiralia</taxon>
        <taxon>Gnathifera</taxon>
        <taxon>Rotifera</taxon>
        <taxon>Eurotatoria</taxon>
        <taxon>Bdelloidea</taxon>
        <taxon>Adinetida</taxon>
        <taxon>Adinetidae</taxon>
        <taxon>Adineta</taxon>
    </lineage>
</organism>